<gene>
    <name evidence="5" type="ORF">ACFSNB_15065</name>
</gene>
<proteinExistence type="predicted"/>
<dbReference type="InterPro" id="IPR004089">
    <property type="entry name" value="MCPsignal_dom"/>
</dbReference>
<feature type="domain" description="Methyl-accepting transducer" evidence="4">
    <location>
        <begin position="531"/>
        <end position="675"/>
    </location>
</feature>
<dbReference type="Gene3D" id="1.10.287.950">
    <property type="entry name" value="Methyl-accepting chemotaxis protein"/>
    <property type="match status" value="1"/>
</dbReference>
<evidence type="ECO:0000259" key="4">
    <source>
        <dbReference type="PROSITE" id="PS50111"/>
    </source>
</evidence>
<evidence type="ECO:0000313" key="5">
    <source>
        <dbReference type="EMBL" id="MFD2235132.1"/>
    </source>
</evidence>
<dbReference type="InterPro" id="IPR013702">
    <property type="entry name" value="FIST_domain_N"/>
</dbReference>
<evidence type="ECO:0000256" key="3">
    <source>
        <dbReference type="SAM" id="MobiDB-lite"/>
    </source>
</evidence>
<dbReference type="Pfam" id="PF08495">
    <property type="entry name" value="FIST"/>
    <property type="match status" value="1"/>
</dbReference>
<dbReference type="SMART" id="SM01204">
    <property type="entry name" value="FIST_C"/>
    <property type="match status" value="1"/>
</dbReference>
<reference evidence="6" key="1">
    <citation type="journal article" date="2019" name="Int. J. Syst. Evol. Microbiol.">
        <title>The Global Catalogue of Microorganisms (GCM) 10K type strain sequencing project: providing services to taxonomists for standard genome sequencing and annotation.</title>
        <authorList>
            <consortium name="The Broad Institute Genomics Platform"/>
            <consortium name="The Broad Institute Genome Sequencing Center for Infectious Disease"/>
            <person name="Wu L."/>
            <person name="Ma J."/>
        </authorList>
    </citation>
    <scope>NUCLEOTIDE SEQUENCE [LARGE SCALE GENOMIC DNA]</scope>
    <source>
        <strain evidence="6">KCTC 15012</strain>
    </source>
</reference>
<accession>A0ABW5CE77</accession>
<keyword evidence="1 2" id="KW-0807">Transducer</keyword>
<dbReference type="Pfam" id="PF10442">
    <property type="entry name" value="FIST_C"/>
    <property type="match status" value="1"/>
</dbReference>
<protein>
    <submittedName>
        <fullName evidence="5">Methyl-accepting chemotaxis protein</fullName>
    </submittedName>
</protein>
<dbReference type="PANTHER" id="PTHR32089:SF112">
    <property type="entry name" value="LYSOZYME-LIKE PROTEIN-RELATED"/>
    <property type="match status" value="1"/>
</dbReference>
<sequence>MLFRARTPSASSRPAPDAVGAEPHLTPAAEPDPPLRVLTSDAGLGGLDAAFFRFDGRPAALVLAFVSPHVEFEAVVRGLRRLAGAVPLVAVSTAGELCTDGGAACGPFYRPTGESWSSVVVQAFSPTLLAEVCIRSVPLPNADIRGGGAPLDREERIDRIVDSLVAAVPPFRLDPRDSLALTLIDGLSSCENYLMEAVYRSGRFPCLFIGGSAGGTFDFRRTQIHDGNRVVENHAVLLFLKLAPGIGYGVLKSQNFRKTGRSLVVAEADPDRRQVAAAIDLDSGQVTPIIESLSALMGVTPDRLADQLAGHTFGIEIDGELFVRSIARIDPTEGTVSFFCDINPGDELLLLQATDMFEQTRQDLDAFFRGKPAPIGGIVNDCILRRLNNPSQLGRFDQLYRIPVAGFSTFGELFGINVNQTLTALFFFPVPPGGLSDPFLDSFPIQYSHFAGYFTRARLARMSILNQLRSRVIKRLIDHFSSGATLRERIEQAVGQTAEVRHTIEAVQRVIAENATVEQDRSDGDALLGQFSELGRSVGELREILATIDGIAGQTNLLALNATIEAARAGEVGKGFAVVAGEVKHLANGTRTTLGRTQTAISGIEATLAGLGADIDATRARFGQAQERVRGMADGLLDVNQHTAAIEQVLSALSDLIRDRAATLKTIERDVGILNRLGG</sequence>
<dbReference type="Pfam" id="PF00015">
    <property type="entry name" value="MCPsignal"/>
    <property type="match status" value="1"/>
</dbReference>
<dbReference type="SMART" id="SM00897">
    <property type="entry name" value="FIST"/>
    <property type="match status" value="1"/>
</dbReference>
<evidence type="ECO:0000256" key="2">
    <source>
        <dbReference type="PROSITE-ProRule" id="PRU00284"/>
    </source>
</evidence>
<dbReference type="InterPro" id="IPR019494">
    <property type="entry name" value="FIST_C"/>
</dbReference>
<organism evidence="5 6">
    <name type="scientific">Phaeospirillum tilakii</name>
    <dbReference type="NCBI Taxonomy" id="741673"/>
    <lineage>
        <taxon>Bacteria</taxon>
        <taxon>Pseudomonadati</taxon>
        <taxon>Pseudomonadota</taxon>
        <taxon>Alphaproteobacteria</taxon>
        <taxon>Rhodospirillales</taxon>
        <taxon>Rhodospirillaceae</taxon>
        <taxon>Phaeospirillum</taxon>
    </lineage>
</organism>
<feature type="region of interest" description="Disordered" evidence="3">
    <location>
        <begin position="1"/>
        <end position="34"/>
    </location>
</feature>
<name>A0ABW5CE77_9PROT</name>
<keyword evidence="6" id="KW-1185">Reference proteome</keyword>
<comment type="caution">
    <text evidence="5">The sequence shown here is derived from an EMBL/GenBank/DDBJ whole genome shotgun (WGS) entry which is preliminary data.</text>
</comment>
<dbReference type="Proteomes" id="UP001597296">
    <property type="component" value="Unassembled WGS sequence"/>
</dbReference>
<dbReference type="RefSeq" id="WP_377318027.1">
    <property type="nucleotide sequence ID" value="NZ_JBHUIY010000036.1"/>
</dbReference>
<dbReference type="EMBL" id="JBHUIY010000036">
    <property type="protein sequence ID" value="MFD2235132.1"/>
    <property type="molecule type" value="Genomic_DNA"/>
</dbReference>
<dbReference type="SUPFAM" id="SSF58104">
    <property type="entry name" value="Methyl-accepting chemotaxis protein (MCP) signaling domain"/>
    <property type="match status" value="1"/>
</dbReference>
<dbReference type="PROSITE" id="PS50111">
    <property type="entry name" value="CHEMOTAXIS_TRANSDUC_2"/>
    <property type="match status" value="1"/>
</dbReference>
<evidence type="ECO:0000256" key="1">
    <source>
        <dbReference type="ARBA" id="ARBA00023224"/>
    </source>
</evidence>
<dbReference type="PANTHER" id="PTHR32089">
    <property type="entry name" value="METHYL-ACCEPTING CHEMOTAXIS PROTEIN MCPB"/>
    <property type="match status" value="1"/>
</dbReference>
<evidence type="ECO:0000313" key="6">
    <source>
        <dbReference type="Proteomes" id="UP001597296"/>
    </source>
</evidence>
<dbReference type="SMART" id="SM00283">
    <property type="entry name" value="MA"/>
    <property type="match status" value="1"/>
</dbReference>